<organism evidence="3">
    <name type="scientific">Salpingoeca rosetta (strain ATCC 50818 / BSB-021)</name>
    <dbReference type="NCBI Taxonomy" id="946362"/>
    <lineage>
        <taxon>Eukaryota</taxon>
        <taxon>Choanoflagellata</taxon>
        <taxon>Craspedida</taxon>
        <taxon>Salpingoecidae</taxon>
        <taxon>Salpingoeca</taxon>
    </lineage>
</organism>
<evidence type="ECO:0000313" key="3">
    <source>
        <dbReference type="Proteomes" id="UP000007799"/>
    </source>
</evidence>
<dbReference type="EMBL" id="GL832976">
    <property type="protein sequence ID" value="EGD77037.1"/>
    <property type="molecule type" value="Genomic_DNA"/>
</dbReference>
<feature type="compositionally biased region" description="Gly residues" evidence="1">
    <location>
        <begin position="353"/>
        <end position="365"/>
    </location>
</feature>
<dbReference type="GO" id="GO:0005634">
    <property type="term" value="C:nucleus"/>
    <property type="evidence" value="ECO:0007669"/>
    <property type="project" value="InterPro"/>
</dbReference>
<proteinExistence type="predicted"/>
<dbReference type="FunCoup" id="F2UII8">
    <property type="interactions" value="1309"/>
</dbReference>
<evidence type="ECO:0000313" key="2">
    <source>
        <dbReference type="EMBL" id="EGD77037.1"/>
    </source>
</evidence>
<dbReference type="GO" id="GO:0045892">
    <property type="term" value="P:negative regulation of DNA-templated transcription"/>
    <property type="evidence" value="ECO:0007669"/>
    <property type="project" value="InterPro"/>
</dbReference>
<feature type="compositionally biased region" description="Low complexity" evidence="1">
    <location>
        <begin position="717"/>
        <end position="739"/>
    </location>
</feature>
<dbReference type="RefSeq" id="XP_004990877.1">
    <property type="nucleotide sequence ID" value="XM_004990820.1"/>
</dbReference>
<keyword evidence="3" id="KW-1185">Reference proteome</keyword>
<sequence>MSGRRSGGGGGGGGASGTGGERKKKKKQQQQQQSGGDDDGDGNEGETRRILLGGDAVAEIQQRLQGRQPKAQIKQLQKDTAIDGTLPLLPLIDIMGTTRAEFHESIMLHLRETLLKRIPSLSQEELGKLLLQTFPYVQFEELRPVTLRILNRYHSIPSKVLRHLRDHPKLMDECSLDVKRQVWQYDDFVFSAVLQPMLHDYAMAYACHWVQVHMPHSTAISATPPSPSSTATPSSATATTAPTTGGAPSTTPSTTAAPAKHQRTTSLSSPSSPVPASPSSSTASYSAFPPSNTSSATSSPTHRHAHRSPAFGFPSPTHRRGRGSDAAVHGSDDGSSNNDDDDDRDGHTRLGVRGTGGTGGTGGGGNDDDTITSSQQHRLTSAEYTVKLLELVGSSSHLHQRLLEYLRLAYVQSNDPAYCHLRVALTAAVDMQSVGPSAGTTLLSAGSTTATTATTATTTAMSTAATKKATGSHTSSLAATAPPPASSSSSVVSSKPLKVTSVAAAMAAGMQSSSPAATGVSAKTAAATTSATSAASVAPSSAAHGLGGGAGMVGTYVLQDSSPLRKVAGLVDGAVLTGRLSSDALSSLFETITSYKANDADLGDAGMMVRAPGVALLLCKSVLNQLVIAVDRLALPRFQQRLIKLTQILGAGYQVREMFEAQSFRWPGLAIEIIQTAYPLFANMLAEDVLYDEHIRRAKEKRAKQKLQSKGGDSDTAAKPTPTTPSASTSTSTAAVTATQQHHGGGGGGGGGDNDDDDDDGSWRWDVDEADERFVPQELQDYGVDIYYIEVLLAMYMARRAAAGDMTRLLQIVPVLCKSTDPTYSLLPGVKDALHAILTQHWREFVRRKEETIAGILEPLAAKHVTLHMQVLDFLDRAPAGLEEKELAHVLAGMAERGAVSGRGETAGAVMNATLSNLYRHLIDDKHLSPSATATILPTLMARFPKAKPSPKAPKSKR</sequence>
<feature type="compositionally biased region" description="Gly residues" evidence="1">
    <location>
        <begin position="743"/>
        <end position="752"/>
    </location>
</feature>
<evidence type="ECO:0008006" key="4">
    <source>
        <dbReference type="Google" id="ProtNLM"/>
    </source>
</evidence>
<dbReference type="Pfam" id="PF06209">
    <property type="entry name" value="COBRA1"/>
    <property type="match status" value="2"/>
</dbReference>
<feature type="compositionally biased region" description="Low complexity" evidence="1">
    <location>
        <begin position="277"/>
        <end position="300"/>
    </location>
</feature>
<evidence type="ECO:0000256" key="1">
    <source>
        <dbReference type="SAM" id="MobiDB-lite"/>
    </source>
</evidence>
<feature type="region of interest" description="Disordered" evidence="1">
    <location>
        <begin position="701"/>
        <end position="764"/>
    </location>
</feature>
<dbReference type="PANTHER" id="PTHR13503:SF3">
    <property type="entry name" value="NEGATIVE ELONGATION FACTOR B"/>
    <property type="match status" value="1"/>
</dbReference>
<reference evidence="2" key="1">
    <citation type="submission" date="2009-08" db="EMBL/GenBank/DDBJ databases">
        <title>Annotation of Salpingoeca rosetta.</title>
        <authorList>
            <consortium name="The Broad Institute Genome Sequencing Platform"/>
            <person name="Russ C."/>
            <person name="Cuomo C."/>
            <person name="Burger G."/>
            <person name="Gray M.W."/>
            <person name="Holland P.W.H."/>
            <person name="King N."/>
            <person name="Lang F.B.F."/>
            <person name="Roger A.J."/>
            <person name="Ruiz-Trillo I."/>
            <person name="Young S.K."/>
            <person name="Zeng Q."/>
            <person name="Gargeya S."/>
            <person name="Alvarado L."/>
            <person name="Berlin A."/>
            <person name="Chapman S.B."/>
            <person name="Chen Z."/>
            <person name="Freedman E."/>
            <person name="Gellesch M."/>
            <person name="Goldberg J."/>
            <person name="Griggs A."/>
            <person name="Gujja S."/>
            <person name="Heilman E."/>
            <person name="Heiman D."/>
            <person name="Howarth C."/>
            <person name="Mehta T."/>
            <person name="Neiman D."/>
            <person name="Pearson M."/>
            <person name="Roberts A."/>
            <person name="Saif S."/>
            <person name="Shea T."/>
            <person name="Shenoy N."/>
            <person name="Sisk P."/>
            <person name="Stolte C."/>
            <person name="Sykes S."/>
            <person name="White J."/>
            <person name="Yandava C."/>
            <person name="Haas B."/>
            <person name="Nusbaum C."/>
            <person name="Birren B."/>
        </authorList>
    </citation>
    <scope>NUCLEOTIDE SEQUENCE [LARGE SCALE GENOMIC DNA]</scope>
    <source>
        <strain evidence="2">ATCC 50818</strain>
    </source>
</reference>
<accession>F2UII8</accession>
<feature type="region of interest" description="Disordered" evidence="1">
    <location>
        <begin position="464"/>
        <end position="492"/>
    </location>
</feature>
<dbReference type="PANTHER" id="PTHR13503">
    <property type="entry name" value="NEGATIVE ELONGATION FACTOR COMPLEX MEMBER B"/>
    <property type="match status" value="1"/>
</dbReference>
<name>F2UII8_SALR5</name>
<dbReference type="KEGG" id="sre:PTSG_07378"/>
<gene>
    <name evidence="2" type="ORF">PTSG_07378</name>
</gene>
<dbReference type="InParanoid" id="F2UII8"/>
<dbReference type="Proteomes" id="UP000007799">
    <property type="component" value="Unassembled WGS sequence"/>
</dbReference>
<dbReference type="OrthoDB" id="5548359at2759"/>
<dbReference type="STRING" id="946362.F2UII8"/>
<protein>
    <recommendedName>
        <fullName evidence="4">Negative elongation factor B</fullName>
    </recommendedName>
</protein>
<dbReference type="InterPro" id="IPR010405">
    <property type="entry name" value="COBRA1"/>
</dbReference>
<feature type="compositionally biased region" description="Gly residues" evidence="1">
    <location>
        <begin position="1"/>
        <end position="19"/>
    </location>
</feature>
<feature type="region of interest" description="Disordered" evidence="1">
    <location>
        <begin position="1"/>
        <end position="47"/>
    </location>
</feature>
<dbReference type="AlphaFoldDB" id="F2UII8"/>
<dbReference type="GeneID" id="16071440"/>
<feature type="region of interest" description="Disordered" evidence="1">
    <location>
        <begin position="220"/>
        <end position="376"/>
    </location>
</feature>
<feature type="compositionally biased region" description="Low complexity" evidence="1">
    <location>
        <begin position="220"/>
        <end position="271"/>
    </location>
</feature>